<protein>
    <recommendedName>
        <fullName evidence="5">MYND-type domain-containing protein</fullName>
    </recommendedName>
</protein>
<evidence type="ECO:0000256" key="2">
    <source>
        <dbReference type="ARBA" id="ARBA00022771"/>
    </source>
</evidence>
<dbReference type="InterPro" id="IPR002893">
    <property type="entry name" value="Znf_MYND"/>
</dbReference>
<dbReference type="Proteomes" id="UP001165085">
    <property type="component" value="Unassembled WGS sequence"/>
</dbReference>
<organism evidence="6 7">
    <name type="scientific">Triparma strigata</name>
    <dbReference type="NCBI Taxonomy" id="1606541"/>
    <lineage>
        <taxon>Eukaryota</taxon>
        <taxon>Sar</taxon>
        <taxon>Stramenopiles</taxon>
        <taxon>Ochrophyta</taxon>
        <taxon>Bolidophyceae</taxon>
        <taxon>Parmales</taxon>
        <taxon>Triparmaceae</taxon>
        <taxon>Triparma</taxon>
    </lineage>
</organism>
<dbReference type="GO" id="GO:0008270">
    <property type="term" value="F:zinc ion binding"/>
    <property type="evidence" value="ECO:0007669"/>
    <property type="project" value="UniProtKB-KW"/>
</dbReference>
<dbReference type="OrthoDB" id="61900at2759"/>
<evidence type="ECO:0000256" key="4">
    <source>
        <dbReference type="PROSITE-ProRule" id="PRU00134"/>
    </source>
</evidence>
<gene>
    <name evidence="6" type="ORF">TrST_g7754</name>
</gene>
<comment type="caution">
    <text evidence="6">The sequence shown here is derived from an EMBL/GenBank/DDBJ whole genome shotgun (WGS) entry which is preliminary data.</text>
</comment>
<sequence>MSQASWEASARSQLTALLPPRADPEAVDDIVNSGSQVILGICLTTREKNKYFCLYSVGFTSLGLPEIVIKNVHKSFKATATSVFIRVYQILTAGTPFLPGHGVSSKGVKYIVAQPSTSELRQLQDEFLGQAYTLFGKVQCYELLVSNALFGFSYEQLPPTIPNAVGSCALSADCGRLSSTTAKVKLMQCAACKDYYYYSKACQKKHWKLGHKAQCKEIARRHQQQRMEIDTGLHLNKEQAEERLNCEMDATFSSLPLVSYLRVVLYNTSHQLYMSTGGQIERGTMSNSCEFPRPLTETFVWGGAEAIGPEEEKFIDEHREQFAEIFADNARMWIDGHLTGTPPPGIVHVANVTG</sequence>
<dbReference type="Gene3D" id="6.10.140.2220">
    <property type="match status" value="1"/>
</dbReference>
<feature type="domain" description="MYND-type" evidence="5">
    <location>
        <begin position="171"/>
        <end position="215"/>
    </location>
</feature>
<dbReference type="PROSITE" id="PS50865">
    <property type="entry name" value="ZF_MYND_2"/>
    <property type="match status" value="1"/>
</dbReference>
<proteinExistence type="predicted"/>
<keyword evidence="7" id="KW-1185">Reference proteome</keyword>
<dbReference type="SUPFAM" id="SSF144232">
    <property type="entry name" value="HIT/MYND zinc finger-like"/>
    <property type="match status" value="1"/>
</dbReference>
<dbReference type="AlphaFoldDB" id="A0A9W7BVH2"/>
<reference evidence="7" key="1">
    <citation type="journal article" date="2023" name="Commun. Biol.">
        <title>Genome analysis of Parmales, the sister group of diatoms, reveals the evolutionary specialization of diatoms from phago-mixotrophs to photoautotrophs.</title>
        <authorList>
            <person name="Ban H."/>
            <person name="Sato S."/>
            <person name="Yoshikawa S."/>
            <person name="Yamada K."/>
            <person name="Nakamura Y."/>
            <person name="Ichinomiya M."/>
            <person name="Sato N."/>
            <person name="Blanc-Mathieu R."/>
            <person name="Endo H."/>
            <person name="Kuwata A."/>
            <person name="Ogata H."/>
        </authorList>
    </citation>
    <scope>NUCLEOTIDE SEQUENCE [LARGE SCALE GENOMIC DNA]</scope>
    <source>
        <strain evidence="7">NIES 3701</strain>
    </source>
</reference>
<keyword evidence="3" id="KW-0862">Zinc</keyword>
<evidence type="ECO:0000256" key="3">
    <source>
        <dbReference type="ARBA" id="ARBA00022833"/>
    </source>
</evidence>
<keyword evidence="2 4" id="KW-0863">Zinc-finger</keyword>
<dbReference type="Pfam" id="PF01753">
    <property type="entry name" value="zf-MYND"/>
    <property type="match status" value="1"/>
</dbReference>
<evidence type="ECO:0000259" key="5">
    <source>
        <dbReference type="PROSITE" id="PS50865"/>
    </source>
</evidence>
<name>A0A9W7BVH2_9STRA</name>
<keyword evidence="1" id="KW-0479">Metal-binding</keyword>
<dbReference type="EMBL" id="BRXY01000436">
    <property type="protein sequence ID" value="GMH94875.1"/>
    <property type="molecule type" value="Genomic_DNA"/>
</dbReference>
<evidence type="ECO:0000256" key="1">
    <source>
        <dbReference type="ARBA" id="ARBA00022723"/>
    </source>
</evidence>
<evidence type="ECO:0000313" key="7">
    <source>
        <dbReference type="Proteomes" id="UP001165085"/>
    </source>
</evidence>
<evidence type="ECO:0000313" key="6">
    <source>
        <dbReference type="EMBL" id="GMH94875.1"/>
    </source>
</evidence>
<accession>A0A9W7BVH2</accession>